<accession>A0A9D4JKV2</accession>
<comment type="caution">
    <text evidence="1">The sequence shown here is derived from an EMBL/GenBank/DDBJ whole genome shotgun (WGS) entry which is preliminary data.</text>
</comment>
<proteinExistence type="predicted"/>
<organism evidence="1 2">
    <name type="scientific">Dreissena polymorpha</name>
    <name type="common">Zebra mussel</name>
    <name type="synonym">Mytilus polymorpha</name>
    <dbReference type="NCBI Taxonomy" id="45954"/>
    <lineage>
        <taxon>Eukaryota</taxon>
        <taxon>Metazoa</taxon>
        <taxon>Spiralia</taxon>
        <taxon>Lophotrochozoa</taxon>
        <taxon>Mollusca</taxon>
        <taxon>Bivalvia</taxon>
        <taxon>Autobranchia</taxon>
        <taxon>Heteroconchia</taxon>
        <taxon>Euheterodonta</taxon>
        <taxon>Imparidentia</taxon>
        <taxon>Neoheterodontei</taxon>
        <taxon>Myida</taxon>
        <taxon>Dreissenoidea</taxon>
        <taxon>Dreissenidae</taxon>
        <taxon>Dreissena</taxon>
    </lineage>
</organism>
<dbReference type="EMBL" id="JAIWYP010000006">
    <property type="protein sequence ID" value="KAH3811117.1"/>
    <property type="molecule type" value="Genomic_DNA"/>
</dbReference>
<keyword evidence="2" id="KW-1185">Reference proteome</keyword>
<dbReference type="Proteomes" id="UP000828390">
    <property type="component" value="Unassembled WGS sequence"/>
</dbReference>
<protein>
    <submittedName>
        <fullName evidence="1">Uncharacterized protein</fullName>
    </submittedName>
</protein>
<gene>
    <name evidence="1" type="ORF">DPMN_139522</name>
</gene>
<sequence length="296" mass="33219">MSEIEVLVQNGSVELFEIFRGTNIGILRLKTAECASLASKMLYTLKKLTKLYLWGTYSERYTLQLPATLQCISLQTVECSAEWLCGLLISLSSLDHSVKCELYNVVLQPCEDASGDDSHVHVSDLRSEILSCDMSLIEIYVNNGSVELFEIFRGSNIGILNLKTAECAFFASKILYTLKKLTKLYLWGTYSERCTLQLPATLKCISLQVVECSAEWLCSLLIALSSLDHSVQCELWDFVLQPCEDECGGDSQTHVSDLRSQMVSLDMSQTTIFVQNGSSELFEKIFRGTNMRLFSL</sequence>
<evidence type="ECO:0000313" key="2">
    <source>
        <dbReference type="Proteomes" id="UP000828390"/>
    </source>
</evidence>
<name>A0A9D4JKV2_DREPO</name>
<reference evidence="1" key="1">
    <citation type="journal article" date="2019" name="bioRxiv">
        <title>The Genome of the Zebra Mussel, Dreissena polymorpha: A Resource for Invasive Species Research.</title>
        <authorList>
            <person name="McCartney M.A."/>
            <person name="Auch B."/>
            <person name="Kono T."/>
            <person name="Mallez S."/>
            <person name="Zhang Y."/>
            <person name="Obille A."/>
            <person name="Becker A."/>
            <person name="Abrahante J.E."/>
            <person name="Garbe J."/>
            <person name="Badalamenti J.P."/>
            <person name="Herman A."/>
            <person name="Mangelson H."/>
            <person name="Liachko I."/>
            <person name="Sullivan S."/>
            <person name="Sone E.D."/>
            <person name="Koren S."/>
            <person name="Silverstein K.A.T."/>
            <person name="Beckman K.B."/>
            <person name="Gohl D.M."/>
        </authorList>
    </citation>
    <scope>NUCLEOTIDE SEQUENCE</scope>
    <source>
        <strain evidence="1">Duluth1</strain>
        <tissue evidence="1">Whole animal</tissue>
    </source>
</reference>
<reference evidence="1" key="2">
    <citation type="submission" date="2020-11" db="EMBL/GenBank/DDBJ databases">
        <authorList>
            <person name="McCartney M.A."/>
            <person name="Auch B."/>
            <person name="Kono T."/>
            <person name="Mallez S."/>
            <person name="Becker A."/>
            <person name="Gohl D.M."/>
            <person name="Silverstein K.A.T."/>
            <person name="Koren S."/>
            <person name="Bechman K.B."/>
            <person name="Herman A."/>
            <person name="Abrahante J.E."/>
            <person name="Garbe J."/>
        </authorList>
    </citation>
    <scope>NUCLEOTIDE SEQUENCE</scope>
    <source>
        <strain evidence="1">Duluth1</strain>
        <tissue evidence="1">Whole animal</tissue>
    </source>
</reference>
<dbReference type="AlphaFoldDB" id="A0A9D4JKV2"/>
<evidence type="ECO:0000313" key="1">
    <source>
        <dbReference type="EMBL" id="KAH3811117.1"/>
    </source>
</evidence>